<keyword evidence="2 5" id="KW-0812">Transmembrane</keyword>
<feature type="domain" description="Amino acid transporter transmembrane" evidence="7">
    <location>
        <begin position="78"/>
        <end position="477"/>
    </location>
</feature>
<sequence>MRQFSLLNLLLLLSAASLVASKHATSAGWLKPSSPIHQLDESTQRAIFAVSGGAAKATPKKAKKSGGKAPAISNPDGASIPNEIFNLVKAIVGVGVLSLPAGIAAFADNKSAFLPAAIMIGVIGVLSGYGFAIIGKVCAYTGATSYREAWAESIGPKTSWIPAWSATLKTSLACLAFSMVLGDTFATLLKQPRTPTLIGVTCLVLLPLCLMKNLKSLAPFSLLGVMGMAYTALAMTVRWLDGSYAMTQGAEGMVASGNLVADVAENLRPKFGSVGGFESVLNPSSLILLCMLSTAYMAHFNAPKFYLELKDNTIPRFNTVVSWSFGISILLMGYITMTGFLTFGKSSQGFILSNYSVNDLWISGSRIAVAISLVFSYPLAFVGMRDGIVDLVNVPTEKRTNSFLNGLTVAMLTTLTALACVLTDVSFVLSFGGATLGNALTYLYPALMYAAINKKQGRKEDLAVLIAQASAVLGVVMGAIGANMALKMLKN</sequence>
<keyword evidence="4 5" id="KW-0472">Membrane</keyword>
<feature type="transmembrane region" description="Helical" evidence="5">
    <location>
        <begin position="84"/>
        <end position="106"/>
    </location>
</feature>
<comment type="subcellular location">
    <subcellularLocation>
        <location evidence="1">Membrane</location>
        <topology evidence="1">Multi-pass membrane protein</topology>
    </subcellularLocation>
</comment>
<feature type="transmembrane region" description="Helical" evidence="5">
    <location>
        <begin position="320"/>
        <end position="343"/>
    </location>
</feature>
<feature type="transmembrane region" description="Helical" evidence="5">
    <location>
        <begin position="464"/>
        <end position="486"/>
    </location>
</feature>
<dbReference type="Pfam" id="PF01490">
    <property type="entry name" value="Aa_trans"/>
    <property type="match status" value="1"/>
</dbReference>
<evidence type="ECO:0000313" key="9">
    <source>
        <dbReference type="Proteomes" id="UP001153069"/>
    </source>
</evidence>
<gene>
    <name evidence="8" type="ORF">SEMRO_719_G192320.1</name>
</gene>
<dbReference type="PANTHER" id="PTHR22950">
    <property type="entry name" value="AMINO ACID TRANSPORTER"/>
    <property type="match status" value="1"/>
</dbReference>
<dbReference type="GO" id="GO:0016020">
    <property type="term" value="C:membrane"/>
    <property type="evidence" value="ECO:0007669"/>
    <property type="project" value="UniProtKB-SubCell"/>
</dbReference>
<feature type="transmembrane region" description="Helical" evidence="5">
    <location>
        <begin position="364"/>
        <end position="383"/>
    </location>
</feature>
<dbReference type="Proteomes" id="UP001153069">
    <property type="component" value="Unassembled WGS sequence"/>
</dbReference>
<keyword evidence="6" id="KW-0732">Signal</keyword>
<keyword evidence="3 5" id="KW-1133">Transmembrane helix</keyword>
<evidence type="ECO:0000259" key="7">
    <source>
        <dbReference type="Pfam" id="PF01490"/>
    </source>
</evidence>
<dbReference type="AlphaFoldDB" id="A0A9N8EA84"/>
<protein>
    <submittedName>
        <fullName evidence="8">Sodium-coupled neutral amino acid transporter 11</fullName>
    </submittedName>
</protein>
<dbReference type="EMBL" id="CAICTM010000718">
    <property type="protein sequence ID" value="CAB9515489.1"/>
    <property type="molecule type" value="Genomic_DNA"/>
</dbReference>
<feature type="transmembrane region" description="Helical" evidence="5">
    <location>
        <begin position="113"/>
        <end position="134"/>
    </location>
</feature>
<feature type="transmembrane region" description="Helical" evidence="5">
    <location>
        <begin position="280"/>
        <end position="300"/>
    </location>
</feature>
<accession>A0A9N8EA84</accession>
<feature type="transmembrane region" description="Helical" evidence="5">
    <location>
        <begin position="170"/>
        <end position="189"/>
    </location>
</feature>
<comment type="caution">
    <text evidence="8">The sequence shown here is derived from an EMBL/GenBank/DDBJ whole genome shotgun (WGS) entry which is preliminary data.</text>
</comment>
<evidence type="ECO:0000256" key="6">
    <source>
        <dbReference type="SAM" id="SignalP"/>
    </source>
</evidence>
<evidence type="ECO:0000256" key="5">
    <source>
        <dbReference type="SAM" id="Phobius"/>
    </source>
</evidence>
<evidence type="ECO:0000256" key="4">
    <source>
        <dbReference type="ARBA" id="ARBA00023136"/>
    </source>
</evidence>
<dbReference type="OrthoDB" id="28208at2759"/>
<feature type="transmembrane region" description="Helical" evidence="5">
    <location>
        <begin position="403"/>
        <end position="422"/>
    </location>
</feature>
<dbReference type="InterPro" id="IPR013057">
    <property type="entry name" value="AA_transpt_TM"/>
</dbReference>
<feature type="signal peptide" evidence="6">
    <location>
        <begin position="1"/>
        <end position="21"/>
    </location>
</feature>
<dbReference type="PANTHER" id="PTHR22950:SF652">
    <property type="entry name" value="TRANSMEMBRANE AMINO ACID TRANSPORTER FAMILY PROTEIN"/>
    <property type="match status" value="1"/>
</dbReference>
<organism evidence="8 9">
    <name type="scientific">Seminavis robusta</name>
    <dbReference type="NCBI Taxonomy" id="568900"/>
    <lineage>
        <taxon>Eukaryota</taxon>
        <taxon>Sar</taxon>
        <taxon>Stramenopiles</taxon>
        <taxon>Ochrophyta</taxon>
        <taxon>Bacillariophyta</taxon>
        <taxon>Bacillariophyceae</taxon>
        <taxon>Bacillariophycidae</taxon>
        <taxon>Naviculales</taxon>
        <taxon>Naviculaceae</taxon>
        <taxon>Seminavis</taxon>
    </lineage>
</organism>
<evidence type="ECO:0000313" key="8">
    <source>
        <dbReference type="EMBL" id="CAB9515489.1"/>
    </source>
</evidence>
<evidence type="ECO:0000256" key="2">
    <source>
        <dbReference type="ARBA" id="ARBA00022692"/>
    </source>
</evidence>
<feature type="chain" id="PRO_5040373172" evidence="6">
    <location>
        <begin position="22"/>
        <end position="491"/>
    </location>
</feature>
<feature type="transmembrane region" description="Helical" evidence="5">
    <location>
        <begin position="220"/>
        <end position="240"/>
    </location>
</feature>
<feature type="transmembrane region" description="Helical" evidence="5">
    <location>
        <begin position="429"/>
        <end position="452"/>
    </location>
</feature>
<keyword evidence="9" id="KW-1185">Reference proteome</keyword>
<evidence type="ECO:0000256" key="1">
    <source>
        <dbReference type="ARBA" id="ARBA00004141"/>
    </source>
</evidence>
<evidence type="ECO:0000256" key="3">
    <source>
        <dbReference type="ARBA" id="ARBA00022989"/>
    </source>
</evidence>
<feature type="transmembrane region" description="Helical" evidence="5">
    <location>
        <begin position="196"/>
        <end position="214"/>
    </location>
</feature>
<dbReference type="GO" id="GO:0015179">
    <property type="term" value="F:L-amino acid transmembrane transporter activity"/>
    <property type="evidence" value="ECO:0007669"/>
    <property type="project" value="TreeGrafter"/>
</dbReference>
<reference evidence="8" key="1">
    <citation type="submission" date="2020-06" db="EMBL/GenBank/DDBJ databases">
        <authorList>
            <consortium name="Plant Systems Biology data submission"/>
        </authorList>
    </citation>
    <scope>NUCLEOTIDE SEQUENCE</scope>
    <source>
        <strain evidence="8">D6</strain>
    </source>
</reference>
<name>A0A9N8EA84_9STRA</name>
<proteinExistence type="predicted"/>